<dbReference type="KEGG" id="vg:65071986"/>
<dbReference type="RefSeq" id="YP_010082978.1">
    <property type="nucleotide sequence ID" value="NC_055035.1"/>
</dbReference>
<accession>A0A481W6E8</accession>
<protein>
    <submittedName>
        <fullName evidence="1">Uncharacterized protein</fullName>
    </submittedName>
</protein>
<name>A0A481W6E8_9CAUD</name>
<dbReference type="Proteomes" id="UP000292160">
    <property type="component" value="Segment"/>
</dbReference>
<proteinExistence type="predicted"/>
<reference evidence="1 2" key="1">
    <citation type="submission" date="2019-02" db="EMBL/GenBank/DDBJ databases">
        <title>Genomic, morphological and functional characterisation of novel bacteriophage Fnu1 capable of disrupt Fusobacterium nucleatum biofilm.</title>
        <authorList>
            <person name="Kabwe M."/>
            <person name="Brown T.L."/>
            <person name="Dashper S."/>
            <person name="Speirs L."/>
            <person name="Ku H."/>
            <person name="Petrovski S."/>
            <person name="Chan H.T."/>
            <person name="Lock P."/>
            <person name="Tucci J."/>
        </authorList>
    </citation>
    <scope>NUCLEOTIDE SEQUENCE [LARGE SCALE GENOMIC DNA]</scope>
</reference>
<evidence type="ECO:0000313" key="2">
    <source>
        <dbReference type="Proteomes" id="UP000292160"/>
    </source>
</evidence>
<keyword evidence="2" id="KW-1185">Reference proteome</keyword>
<dbReference type="GeneID" id="65071986"/>
<organism evidence="1 2">
    <name type="scientific">Fusobacterium phage Fnu1</name>
    <dbReference type="NCBI Taxonomy" id="2530024"/>
    <lineage>
        <taxon>Viruses</taxon>
        <taxon>Duplodnaviria</taxon>
        <taxon>Heunggongvirae</taxon>
        <taxon>Uroviricota</taxon>
        <taxon>Caudoviricetes</taxon>
        <taxon>Latrobevirus</taxon>
        <taxon>Latrobevirus FNU1</taxon>
    </lineage>
</organism>
<dbReference type="EMBL" id="MK554696">
    <property type="protein sequence ID" value="QBJ04230.1"/>
    <property type="molecule type" value="Genomic_DNA"/>
</dbReference>
<evidence type="ECO:0000313" key="1">
    <source>
        <dbReference type="EMBL" id="QBJ04230.1"/>
    </source>
</evidence>
<sequence>MITVEFLSRTRVEAQGMFYSLYGDKIINLQCYQEGNYLIWYVQGERHICYIKFEIKDK</sequence>